<keyword evidence="2" id="KW-1185">Reference proteome</keyword>
<protein>
    <submittedName>
        <fullName evidence="1">Uncharacterized protein</fullName>
    </submittedName>
</protein>
<gene>
    <name evidence="1" type="ORF">K488DRAFT_69582</name>
</gene>
<evidence type="ECO:0000313" key="1">
    <source>
        <dbReference type="EMBL" id="KAI0033820.1"/>
    </source>
</evidence>
<proteinExistence type="predicted"/>
<reference evidence="1" key="2">
    <citation type="journal article" date="2022" name="New Phytol.">
        <title>Evolutionary transition to the ectomycorrhizal habit in the genomes of a hyperdiverse lineage of mushroom-forming fungi.</title>
        <authorList>
            <person name="Looney B."/>
            <person name="Miyauchi S."/>
            <person name="Morin E."/>
            <person name="Drula E."/>
            <person name="Courty P.E."/>
            <person name="Kohler A."/>
            <person name="Kuo A."/>
            <person name="LaButti K."/>
            <person name="Pangilinan J."/>
            <person name="Lipzen A."/>
            <person name="Riley R."/>
            <person name="Andreopoulos W."/>
            <person name="He G."/>
            <person name="Johnson J."/>
            <person name="Nolan M."/>
            <person name="Tritt A."/>
            <person name="Barry K.W."/>
            <person name="Grigoriev I.V."/>
            <person name="Nagy L.G."/>
            <person name="Hibbett D."/>
            <person name="Henrissat B."/>
            <person name="Matheny P.B."/>
            <person name="Labbe J."/>
            <person name="Martin F.M."/>
        </authorList>
    </citation>
    <scope>NUCLEOTIDE SEQUENCE</scope>
    <source>
        <strain evidence="1">EC-137</strain>
    </source>
</reference>
<organism evidence="1 2">
    <name type="scientific">Vararia minispora EC-137</name>
    <dbReference type="NCBI Taxonomy" id="1314806"/>
    <lineage>
        <taxon>Eukaryota</taxon>
        <taxon>Fungi</taxon>
        <taxon>Dikarya</taxon>
        <taxon>Basidiomycota</taxon>
        <taxon>Agaricomycotina</taxon>
        <taxon>Agaricomycetes</taxon>
        <taxon>Russulales</taxon>
        <taxon>Lachnocladiaceae</taxon>
        <taxon>Vararia</taxon>
    </lineage>
</organism>
<accession>A0ACB8QQ43</accession>
<sequence>MTGLTDTYENAYTDFHGSGTPCIHKTGPAWPKRQGIEEQKLVRAARPIHYHSIEPTWGYISWAIVAVLDRLQIDWNAVNPLAYANAGEAALICDFVITIGVRPSSLAYDAAVTAANAVDEILGATGFPEIQVAFIESVYRRRGTGPRLMNFDPLLDSIAGLRKAFTHTLGLSIAPLKFPHFEGTGGLFYRLSSEEGDNRVVLSTCAHVSRPPPLFENKTYTRKNESQPREDIVLLGTGAFETAVQALMKFIGDQAVSVSSWEKQRKRLGEPVEGEPANVAKRRKEFTDLIDAAKNKIEEADKLHTEATKYRTTAAQRVFGQVLHCEKIEVGVGEHKFTNDWSFILMDEDMVDWGKFLGNKLYVGGNTGTVEWADVMFPRPQDRQKYQEPEDDLVQIKGVVPESEFHAPQDLDVHNVKTLLAVKNGRSTGTTFGRVNGLKSITRHYTEYGIHQVSEEYVVLGYDTSSLKNNKFSDPGDSGAVVIGRDGRIIGILTGSGGATDETDMTYITPYFWLEQRIKERFPGCFLYPIVE</sequence>
<dbReference type="EMBL" id="MU273511">
    <property type="protein sequence ID" value="KAI0033820.1"/>
    <property type="molecule type" value="Genomic_DNA"/>
</dbReference>
<name>A0ACB8QQ43_9AGAM</name>
<dbReference type="Proteomes" id="UP000814128">
    <property type="component" value="Unassembled WGS sequence"/>
</dbReference>
<evidence type="ECO:0000313" key="2">
    <source>
        <dbReference type="Proteomes" id="UP000814128"/>
    </source>
</evidence>
<comment type="caution">
    <text evidence="1">The sequence shown here is derived from an EMBL/GenBank/DDBJ whole genome shotgun (WGS) entry which is preliminary data.</text>
</comment>
<reference evidence="1" key="1">
    <citation type="submission" date="2021-02" db="EMBL/GenBank/DDBJ databases">
        <authorList>
            <consortium name="DOE Joint Genome Institute"/>
            <person name="Ahrendt S."/>
            <person name="Looney B.P."/>
            <person name="Miyauchi S."/>
            <person name="Morin E."/>
            <person name="Drula E."/>
            <person name="Courty P.E."/>
            <person name="Chicoki N."/>
            <person name="Fauchery L."/>
            <person name="Kohler A."/>
            <person name="Kuo A."/>
            <person name="Labutti K."/>
            <person name="Pangilinan J."/>
            <person name="Lipzen A."/>
            <person name="Riley R."/>
            <person name="Andreopoulos W."/>
            <person name="He G."/>
            <person name="Johnson J."/>
            <person name="Barry K.W."/>
            <person name="Grigoriev I.V."/>
            <person name="Nagy L."/>
            <person name="Hibbett D."/>
            <person name="Henrissat B."/>
            <person name="Matheny P.B."/>
            <person name="Labbe J."/>
            <person name="Martin F."/>
        </authorList>
    </citation>
    <scope>NUCLEOTIDE SEQUENCE</scope>
    <source>
        <strain evidence="1">EC-137</strain>
    </source>
</reference>